<dbReference type="Proteomes" id="UP000269289">
    <property type="component" value="Unassembled WGS sequence"/>
</dbReference>
<comment type="caution">
    <text evidence="1">The sequence shown here is derived from an EMBL/GenBank/DDBJ whole genome shotgun (WGS) entry which is preliminary data.</text>
</comment>
<evidence type="ECO:0000313" key="2">
    <source>
        <dbReference type="Proteomes" id="UP000269289"/>
    </source>
</evidence>
<evidence type="ECO:0000313" key="1">
    <source>
        <dbReference type="EMBL" id="RMI09590.1"/>
    </source>
</evidence>
<keyword evidence="2" id="KW-1185">Reference proteome</keyword>
<dbReference type="EMBL" id="RFFI01000045">
    <property type="protein sequence ID" value="RMI09590.1"/>
    <property type="molecule type" value="Genomic_DNA"/>
</dbReference>
<accession>A0A3M2JCJ5</accession>
<organism evidence="1 2">
    <name type="scientific">Cellulomonas triticagri</name>
    <dbReference type="NCBI Taxonomy" id="2483352"/>
    <lineage>
        <taxon>Bacteria</taxon>
        <taxon>Bacillati</taxon>
        <taxon>Actinomycetota</taxon>
        <taxon>Actinomycetes</taxon>
        <taxon>Micrococcales</taxon>
        <taxon>Cellulomonadaceae</taxon>
        <taxon>Cellulomonas</taxon>
    </lineage>
</organism>
<gene>
    <name evidence="1" type="ORF">EBM89_09690</name>
</gene>
<dbReference type="AlphaFoldDB" id="A0A3M2JCJ5"/>
<reference evidence="1 2" key="1">
    <citation type="submission" date="2018-10" db="EMBL/GenBank/DDBJ databases">
        <title>Isolation, diversity and antifungal activity of actinobacteria from wheat.</title>
        <authorList>
            <person name="Han C."/>
        </authorList>
    </citation>
    <scope>NUCLEOTIDE SEQUENCE [LARGE SCALE GENOMIC DNA]</scope>
    <source>
        <strain evidence="1 2">NEAU-YY56</strain>
    </source>
</reference>
<proteinExistence type="predicted"/>
<sequence>MTADPDVVTIAVTCAGVAAGAVPLDEVDLGGLAMEYGAALGWTSAWVSPSAAFLWEVEEGEWSPGARDAGRAVFAFRPTTADGASARVLATAVRTVEATLRRVGVRAVDGVTVSAPAAARPVTDPAVRVLDSWLAADVGPAAEVVVGRLALAVDEDGRDETGARLLDLVRGVAAFRQVGDLVRERDEVAVHVASDRWSVDVVGALVPALLGCVTSPVGPHTASVRFDRPVR</sequence>
<dbReference type="RefSeq" id="WP_122149229.1">
    <property type="nucleotide sequence ID" value="NZ_RFFI01000045.1"/>
</dbReference>
<protein>
    <submittedName>
        <fullName evidence="1">Uncharacterized protein</fullName>
    </submittedName>
</protein>
<name>A0A3M2JCJ5_9CELL</name>